<comment type="caution">
    <text evidence="15">The sequence shown here is derived from an EMBL/GenBank/DDBJ whole genome shotgun (WGS) entry which is preliminary data.</text>
</comment>
<dbReference type="PROSITE" id="PS50052">
    <property type="entry name" value="GUANYLATE_KINASE_2"/>
    <property type="match status" value="1"/>
</dbReference>
<dbReference type="AlphaFoldDB" id="A0A3D8ISU6"/>
<dbReference type="Gene3D" id="3.40.50.300">
    <property type="entry name" value="P-loop containing nucleotide triphosphate hydrolases"/>
    <property type="match status" value="1"/>
</dbReference>
<evidence type="ECO:0000256" key="6">
    <source>
        <dbReference type="ARBA" id="ARBA00022490"/>
    </source>
</evidence>
<evidence type="ECO:0000256" key="2">
    <source>
        <dbReference type="ARBA" id="ARBA00004496"/>
    </source>
</evidence>
<keyword evidence="9 13" id="KW-0418">Kinase</keyword>
<feature type="binding site" evidence="13">
    <location>
        <begin position="13"/>
        <end position="20"/>
    </location>
    <ligand>
        <name>ATP</name>
        <dbReference type="ChEBI" id="CHEBI:30616"/>
    </ligand>
</feature>
<sequence length="204" mass="23468">MHSKDYNILIISGPSGAGKSTLSRFLQEHIPNLYFSISTTTRPKRSGEQDGKDYFFVSHNDFMLGIESGKFLEYEEVHGNFYGTGIAQFEEAIRENKFILCDVDVKGHDSIKTHYPHSKSVFITTKELQTLKARLEMRNADNEETIHKRLLNALDELKHADSFDYLLINDTIKDSKEAILHIAKSMFLLNSKSKIENLLIQYYI</sequence>
<organism evidence="15 16">
    <name type="scientific">Helicobacter didelphidarum</name>
    <dbReference type="NCBI Taxonomy" id="2040648"/>
    <lineage>
        <taxon>Bacteria</taxon>
        <taxon>Pseudomonadati</taxon>
        <taxon>Campylobacterota</taxon>
        <taxon>Epsilonproteobacteria</taxon>
        <taxon>Campylobacterales</taxon>
        <taxon>Helicobacteraceae</taxon>
        <taxon>Helicobacter</taxon>
    </lineage>
</organism>
<evidence type="ECO:0000256" key="7">
    <source>
        <dbReference type="ARBA" id="ARBA00022679"/>
    </source>
</evidence>
<reference evidence="15 16" key="1">
    <citation type="submission" date="2018-04" db="EMBL/GenBank/DDBJ databases">
        <title>Novel Campyloabacter and Helicobacter Species and Strains.</title>
        <authorList>
            <person name="Mannion A.J."/>
            <person name="Shen Z."/>
            <person name="Fox J.G."/>
        </authorList>
    </citation>
    <scope>NUCLEOTIDE SEQUENCE [LARGE SCALE GENOMIC DNA]</scope>
    <source>
        <strain evidence="15 16">MIT 17-337</strain>
    </source>
</reference>
<keyword evidence="8 13" id="KW-0547">Nucleotide-binding</keyword>
<proteinExistence type="inferred from homology"/>
<accession>A0A3D8ISU6</accession>
<evidence type="ECO:0000256" key="8">
    <source>
        <dbReference type="ARBA" id="ARBA00022741"/>
    </source>
</evidence>
<dbReference type="Gene3D" id="3.30.63.10">
    <property type="entry name" value="Guanylate Kinase phosphate binding domain"/>
    <property type="match status" value="1"/>
</dbReference>
<dbReference type="PANTHER" id="PTHR23117:SF13">
    <property type="entry name" value="GUANYLATE KINASE"/>
    <property type="match status" value="1"/>
</dbReference>
<name>A0A3D8ISU6_9HELI</name>
<keyword evidence="10 13" id="KW-0067">ATP-binding</keyword>
<dbReference type="InterPro" id="IPR008145">
    <property type="entry name" value="GK/Ca_channel_bsu"/>
</dbReference>
<evidence type="ECO:0000256" key="12">
    <source>
        <dbReference type="ARBA" id="ARBA00048594"/>
    </source>
</evidence>
<evidence type="ECO:0000313" key="15">
    <source>
        <dbReference type="EMBL" id="RDU67714.1"/>
    </source>
</evidence>
<evidence type="ECO:0000256" key="9">
    <source>
        <dbReference type="ARBA" id="ARBA00022777"/>
    </source>
</evidence>
<evidence type="ECO:0000256" key="3">
    <source>
        <dbReference type="ARBA" id="ARBA00005790"/>
    </source>
</evidence>
<dbReference type="InterPro" id="IPR008144">
    <property type="entry name" value="Guanylate_kin-like_dom"/>
</dbReference>
<comment type="function">
    <text evidence="1 13">Essential for recycling GMP and indirectly, cGMP.</text>
</comment>
<evidence type="ECO:0000256" key="10">
    <source>
        <dbReference type="ARBA" id="ARBA00022840"/>
    </source>
</evidence>
<dbReference type="SUPFAM" id="SSF52540">
    <property type="entry name" value="P-loop containing nucleoside triphosphate hydrolases"/>
    <property type="match status" value="1"/>
</dbReference>
<comment type="catalytic activity">
    <reaction evidence="12 13">
        <text>GMP + ATP = GDP + ADP</text>
        <dbReference type="Rhea" id="RHEA:20780"/>
        <dbReference type="ChEBI" id="CHEBI:30616"/>
        <dbReference type="ChEBI" id="CHEBI:58115"/>
        <dbReference type="ChEBI" id="CHEBI:58189"/>
        <dbReference type="ChEBI" id="CHEBI:456216"/>
        <dbReference type="EC" id="2.7.4.8"/>
    </reaction>
</comment>
<gene>
    <name evidence="13" type="primary">gmk</name>
    <name evidence="15" type="ORF">CQA53_00805</name>
</gene>
<evidence type="ECO:0000256" key="11">
    <source>
        <dbReference type="ARBA" id="ARBA00030128"/>
    </source>
</evidence>
<protein>
    <recommendedName>
        <fullName evidence="5 13">Guanylate kinase</fullName>
        <ecNumber evidence="4 13">2.7.4.8</ecNumber>
    </recommendedName>
    <alternativeName>
        <fullName evidence="11 13">GMP kinase</fullName>
    </alternativeName>
</protein>
<keyword evidence="7 13" id="KW-0808">Transferase</keyword>
<dbReference type="GO" id="GO:0004385">
    <property type="term" value="F:GMP kinase activity"/>
    <property type="evidence" value="ECO:0007669"/>
    <property type="project" value="UniProtKB-UniRule"/>
</dbReference>
<evidence type="ECO:0000313" key="16">
    <source>
        <dbReference type="Proteomes" id="UP000256379"/>
    </source>
</evidence>
<dbReference type="Pfam" id="PF00625">
    <property type="entry name" value="Guanylate_kin"/>
    <property type="match status" value="1"/>
</dbReference>
<keyword evidence="6 13" id="KW-0963">Cytoplasm</keyword>
<evidence type="ECO:0000256" key="4">
    <source>
        <dbReference type="ARBA" id="ARBA00012961"/>
    </source>
</evidence>
<dbReference type="PROSITE" id="PS00856">
    <property type="entry name" value="GUANYLATE_KINASE_1"/>
    <property type="match status" value="1"/>
</dbReference>
<feature type="domain" description="Guanylate kinase-like" evidence="14">
    <location>
        <begin position="6"/>
        <end position="184"/>
    </location>
</feature>
<dbReference type="InterPro" id="IPR020590">
    <property type="entry name" value="Guanylate_kinase_CS"/>
</dbReference>
<dbReference type="InterPro" id="IPR017665">
    <property type="entry name" value="Guanylate_kinase"/>
</dbReference>
<dbReference type="GO" id="GO:0005524">
    <property type="term" value="F:ATP binding"/>
    <property type="evidence" value="ECO:0007669"/>
    <property type="project" value="UniProtKB-UniRule"/>
</dbReference>
<dbReference type="GO" id="GO:0005829">
    <property type="term" value="C:cytosol"/>
    <property type="evidence" value="ECO:0007669"/>
    <property type="project" value="TreeGrafter"/>
</dbReference>
<dbReference type="Proteomes" id="UP000256379">
    <property type="component" value="Unassembled WGS sequence"/>
</dbReference>
<dbReference type="PANTHER" id="PTHR23117">
    <property type="entry name" value="GUANYLATE KINASE-RELATED"/>
    <property type="match status" value="1"/>
</dbReference>
<evidence type="ECO:0000259" key="14">
    <source>
        <dbReference type="PROSITE" id="PS50052"/>
    </source>
</evidence>
<dbReference type="EC" id="2.7.4.8" evidence="4 13"/>
<dbReference type="NCBIfam" id="TIGR03263">
    <property type="entry name" value="guanyl_kin"/>
    <property type="match status" value="1"/>
</dbReference>
<keyword evidence="16" id="KW-1185">Reference proteome</keyword>
<evidence type="ECO:0000256" key="1">
    <source>
        <dbReference type="ARBA" id="ARBA00003531"/>
    </source>
</evidence>
<evidence type="ECO:0000256" key="5">
    <source>
        <dbReference type="ARBA" id="ARBA00016296"/>
    </source>
</evidence>
<dbReference type="EMBL" id="NXLQ01000001">
    <property type="protein sequence ID" value="RDU67714.1"/>
    <property type="molecule type" value="Genomic_DNA"/>
</dbReference>
<dbReference type="HAMAP" id="MF_00328">
    <property type="entry name" value="Guanylate_kinase"/>
    <property type="match status" value="1"/>
</dbReference>
<dbReference type="SMART" id="SM00072">
    <property type="entry name" value="GuKc"/>
    <property type="match status" value="1"/>
</dbReference>
<dbReference type="CDD" id="cd00071">
    <property type="entry name" value="GMPK"/>
    <property type="match status" value="1"/>
</dbReference>
<dbReference type="OrthoDB" id="9808150at2"/>
<comment type="subcellular location">
    <subcellularLocation>
        <location evidence="2 13">Cytoplasm</location>
    </subcellularLocation>
</comment>
<dbReference type="FunFam" id="3.30.63.10:FF:000005">
    <property type="entry name" value="Guanylate kinase"/>
    <property type="match status" value="1"/>
</dbReference>
<dbReference type="InterPro" id="IPR027417">
    <property type="entry name" value="P-loop_NTPase"/>
</dbReference>
<comment type="similarity">
    <text evidence="3 13">Belongs to the guanylate kinase family.</text>
</comment>
<evidence type="ECO:0000256" key="13">
    <source>
        <dbReference type="HAMAP-Rule" id="MF_00328"/>
    </source>
</evidence>